<comment type="caution">
    <text evidence="1">The sequence shown here is derived from an EMBL/GenBank/DDBJ whole genome shotgun (WGS) entry which is preliminary data.</text>
</comment>
<protein>
    <submittedName>
        <fullName evidence="1">DUF523 domain-containing protein</fullName>
    </submittedName>
</protein>
<sequence>MVKRMPAKILVSACLLGQQVRYDGGGKLCDEARFLRWQAEGRFVPVCPEVAGGLPTPRPPAQIRGDRVVTEQGDDLTEAFDRGAELALQAALAHGVALAILKQSSPSCGSLFVYDGTFSGVKRPGEGRTAALLRKHGFKVFGEDQLEEAERELARLERERTEPGR</sequence>
<reference evidence="1" key="1">
    <citation type="submission" date="2023-04" db="EMBL/GenBank/DDBJ databases">
        <title>Comparative genomic analysis of Cohnella hashimotonis sp. nov., isolated from the International Space Station.</title>
        <authorList>
            <person name="Venkateswaran K."/>
            <person name="Simpson A."/>
        </authorList>
    </citation>
    <scope>NUCLEOTIDE SEQUENCE</scope>
    <source>
        <strain evidence="1">F6_2S_P_1</strain>
    </source>
</reference>
<dbReference type="PANTHER" id="PTHR30087:SF1">
    <property type="entry name" value="HYPOTHETICAL CYTOSOLIC PROTEIN"/>
    <property type="match status" value="1"/>
</dbReference>
<organism evidence="1 2">
    <name type="scientific">Cohnella hashimotonis</name>
    <dbReference type="NCBI Taxonomy" id="2826895"/>
    <lineage>
        <taxon>Bacteria</taxon>
        <taxon>Bacillati</taxon>
        <taxon>Bacillota</taxon>
        <taxon>Bacilli</taxon>
        <taxon>Bacillales</taxon>
        <taxon>Paenibacillaceae</taxon>
        <taxon>Cohnella</taxon>
    </lineage>
</organism>
<dbReference type="InterPro" id="IPR007553">
    <property type="entry name" value="2-thiour_desulf"/>
</dbReference>
<evidence type="ECO:0000313" key="1">
    <source>
        <dbReference type="EMBL" id="MDI4650028.1"/>
    </source>
</evidence>
<gene>
    <name evidence="1" type="ORF">KB449_34180</name>
</gene>
<dbReference type="PANTHER" id="PTHR30087">
    <property type="entry name" value="INNER MEMBRANE PROTEIN"/>
    <property type="match status" value="1"/>
</dbReference>
<accession>A0ABT6TT61</accession>
<dbReference type="RefSeq" id="WP_282912628.1">
    <property type="nucleotide sequence ID" value="NZ_JAGRPV010000001.1"/>
</dbReference>
<dbReference type="EMBL" id="JAGRPV010000001">
    <property type="protein sequence ID" value="MDI4650028.1"/>
    <property type="molecule type" value="Genomic_DNA"/>
</dbReference>
<proteinExistence type="predicted"/>
<dbReference type="Pfam" id="PF04463">
    <property type="entry name" value="2-thiour_desulf"/>
    <property type="match status" value="1"/>
</dbReference>
<dbReference type="Proteomes" id="UP001161691">
    <property type="component" value="Unassembled WGS sequence"/>
</dbReference>
<name>A0ABT6TT61_9BACL</name>
<keyword evidence="2" id="KW-1185">Reference proteome</keyword>
<evidence type="ECO:0000313" key="2">
    <source>
        <dbReference type="Proteomes" id="UP001161691"/>
    </source>
</evidence>